<dbReference type="RefSeq" id="WP_091856276.1">
    <property type="nucleotide sequence ID" value="NZ_FNBZ01000002.1"/>
</dbReference>
<evidence type="ECO:0000313" key="3">
    <source>
        <dbReference type="Proteomes" id="UP000199468"/>
    </source>
</evidence>
<keyword evidence="3" id="KW-1185">Reference proteome</keyword>
<dbReference type="EMBL" id="FNBZ01000002">
    <property type="protein sequence ID" value="SDF82685.1"/>
    <property type="molecule type" value="Genomic_DNA"/>
</dbReference>
<comment type="caution">
    <text evidence="2">The sequence shown here is derived from an EMBL/GenBank/DDBJ whole genome shotgun (WGS) entry which is preliminary data.</text>
</comment>
<evidence type="ECO:0000256" key="1">
    <source>
        <dbReference type="SAM" id="SignalP"/>
    </source>
</evidence>
<reference evidence="2 3" key="1">
    <citation type="submission" date="2016-10" db="EMBL/GenBank/DDBJ databases">
        <authorList>
            <person name="Varghese N."/>
            <person name="Submissions S."/>
        </authorList>
    </citation>
    <scope>NUCLEOTIDE SEQUENCE [LARGE SCALE GENOMIC DNA]</scope>
    <source>
        <strain evidence="2 3">DSM 26672</strain>
    </source>
</reference>
<sequence length="201" mass="20490">MKRFRLAFALSVFALAGGAAIAQAPGTRLRGTVERVEGSTLELKAADGRELKVALAPGYSVGGMVAAKASDIAKGSFIGVGAKPQADGTLLAVQVVIFPEAMRGTGEGHRPWGVLPDATMTNATVAETVSRVDGANLVLSYPGGEQKVTITPEATILMAAPAEANELKPGAQVAMTASRQADGSYSTSRITVAKAGAKLPL</sequence>
<gene>
    <name evidence="2" type="ORF">SAMN05421844_102106</name>
</gene>
<protein>
    <recommendedName>
        <fullName evidence="4">DUF5666 domain-containing protein</fullName>
    </recommendedName>
</protein>
<name>A0ABY0NS16_9HYPH</name>
<evidence type="ECO:0000313" key="2">
    <source>
        <dbReference type="EMBL" id="SDF82685.1"/>
    </source>
</evidence>
<keyword evidence="1" id="KW-0732">Signal</keyword>
<dbReference type="Proteomes" id="UP000199468">
    <property type="component" value="Unassembled WGS sequence"/>
</dbReference>
<evidence type="ECO:0008006" key="4">
    <source>
        <dbReference type="Google" id="ProtNLM"/>
    </source>
</evidence>
<accession>A0ABY0NS16</accession>
<feature type="signal peptide" evidence="1">
    <location>
        <begin position="1"/>
        <end position="24"/>
    </location>
</feature>
<organism evidence="2 3">
    <name type="scientific">Bosea robiniae</name>
    <dbReference type="NCBI Taxonomy" id="1036780"/>
    <lineage>
        <taxon>Bacteria</taxon>
        <taxon>Pseudomonadati</taxon>
        <taxon>Pseudomonadota</taxon>
        <taxon>Alphaproteobacteria</taxon>
        <taxon>Hyphomicrobiales</taxon>
        <taxon>Boseaceae</taxon>
        <taxon>Bosea</taxon>
    </lineage>
</organism>
<proteinExistence type="predicted"/>
<feature type="chain" id="PRO_5047310749" description="DUF5666 domain-containing protein" evidence="1">
    <location>
        <begin position="25"/>
        <end position="201"/>
    </location>
</feature>